<proteinExistence type="inferred from homology"/>
<dbReference type="Gene3D" id="1.10.287.950">
    <property type="entry name" value="Methyl-accepting chemotaxis protein"/>
    <property type="match status" value="1"/>
</dbReference>
<dbReference type="STRING" id="1121449.SAMN02745704_01631"/>
<dbReference type="InterPro" id="IPR000014">
    <property type="entry name" value="PAS"/>
</dbReference>
<dbReference type="PANTHER" id="PTHR32089:SF112">
    <property type="entry name" value="LYSOZYME-LIKE PROTEIN-RELATED"/>
    <property type="match status" value="1"/>
</dbReference>
<dbReference type="PANTHER" id="PTHR32089">
    <property type="entry name" value="METHYL-ACCEPTING CHEMOTAXIS PROTEIN MCPB"/>
    <property type="match status" value="1"/>
</dbReference>
<dbReference type="InterPro" id="IPR003660">
    <property type="entry name" value="HAMP_dom"/>
</dbReference>
<evidence type="ECO:0000256" key="3">
    <source>
        <dbReference type="PROSITE-ProRule" id="PRU00284"/>
    </source>
</evidence>
<evidence type="ECO:0000256" key="2">
    <source>
        <dbReference type="ARBA" id="ARBA00029447"/>
    </source>
</evidence>
<dbReference type="PROSITE" id="PS50113">
    <property type="entry name" value="PAC"/>
    <property type="match status" value="1"/>
</dbReference>
<dbReference type="SMART" id="SM00283">
    <property type="entry name" value="MA"/>
    <property type="match status" value="1"/>
</dbReference>
<sequence>MSLKKKMMILCMAAGLLPLLLMGTYSVNTAAGSLRIQAMDQLRSVRDGKRIAMETLVDKWTAEVGIYAEVKEVYNALGMLRMYDDYEDPEFLEDHAYVSPSFAPFVETLGFEDALLAEDYGSVLFSYNQSPLRGVDLKGESFRGTNLGRAFARALQGEIAFADVEPLAVLDHRPVAFVAAPVHSHTGDVQGVALLQLPLRELGRAMRTRTGMGETGETYLVGTDRLMRSDTRNDPAGHSVQQSFADPENGRVETEPVRAALEGDSWAGVTENYAGDSVIAASAPVSFGAETWVLVAEIQTAEAFAPVRNLRLAAFILGVVTVVLLAMLTWRILRRQLIHPMSVIDEFLSRVASGDYSARLEGNFSGEMKDLSGHILAMFKELKKRLGFSEGILRAVTVPCLVVDEHMQVSYVNDAYLDLVNYREERRDVVGKPVEQLLLTRDKSKSMLHRCVEEGRAILGVERRWSDMDGDELRVRLDVAPLYDLDGRNIGAVALASDLTDIRAKEERIEAQNRALMEMTHKAGEASRIVSDGSERLLERVSSVSQGAASQFERVARASSAMERLHSGLVSSASMAEEAERRTQDSVRHSREGMAVMQDSAQAIEQVRELSNLLSSDMSRLGDRVEGVTEILEVINDVADQTNLLALNAAIEAARAGEAGRGFAVVADEVRKLAEKTMQATGRVEQDIAAIQQESRRNVERTKEADMAVDKAEALVKRTWEALETIAGLSEETARRIAGIAEATREQTEEHGDVNKSIAELTDIAERIAGEMDDSSRAVNELAEAARGLGDLIASVRR</sequence>
<dbReference type="GO" id="GO:0006355">
    <property type="term" value="P:regulation of DNA-templated transcription"/>
    <property type="evidence" value="ECO:0007669"/>
    <property type="project" value="InterPro"/>
</dbReference>
<dbReference type="AlphaFoldDB" id="A0A1T4X145"/>
<keyword evidence="5" id="KW-0812">Transmembrane</keyword>
<gene>
    <name evidence="10" type="ORF">SAMN02745704_01631</name>
</gene>
<keyword evidence="11" id="KW-1185">Reference proteome</keyword>
<keyword evidence="1 3" id="KW-0807">Transducer</keyword>
<evidence type="ECO:0000313" key="10">
    <source>
        <dbReference type="EMBL" id="SKA83373.1"/>
    </source>
</evidence>
<accession>A0A1T4X145</accession>
<dbReference type="OrthoDB" id="9816383at2"/>
<dbReference type="GO" id="GO:0016020">
    <property type="term" value="C:membrane"/>
    <property type="evidence" value="ECO:0007669"/>
    <property type="project" value="InterPro"/>
</dbReference>
<evidence type="ECO:0000259" key="8">
    <source>
        <dbReference type="PROSITE" id="PS50113"/>
    </source>
</evidence>
<evidence type="ECO:0000313" key="11">
    <source>
        <dbReference type="Proteomes" id="UP000190027"/>
    </source>
</evidence>
<evidence type="ECO:0000256" key="6">
    <source>
        <dbReference type="SAM" id="SignalP"/>
    </source>
</evidence>
<evidence type="ECO:0000259" key="7">
    <source>
        <dbReference type="PROSITE" id="PS50111"/>
    </source>
</evidence>
<dbReference type="GO" id="GO:0007165">
    <property type="term" value="P:signal transduction"/>
    <property type="evidence" value="ECO:0007669"/>
    <property type="project" value="UniProtKB-KW"/>
</dbReference>
<comment type="similarity">
    <text evidence="2">Belongs to the methyl-accepting chemotaxis (MCP) protein family.</text>
</comment>
<feature type="domain" description="PAC" evidence="8">
    <location>
        <begin position="459"/>
        <end position="511"/>
    </location>
</feature>
<dbReference type="CDD" id="cd11386">
    <property type="entry name" value="MCP_signal"/>
    <property type="match status" value="1"/>
</dbReference>
<keyword evidence="5" id="KW-0472">Membrane</keyword>
<dbReference type="PROSITE" id="PS50885">
    <property type="entry name" value="HAMP"/>
    <property type="match status" value="1"/>
</dbReference>
<dbReference type="InterPro" id="IPR004089">
    <property type="entry name" value="MCPsignal_dom"/>
</dbReference>
<feature type="signal peptide" evidence="6">
    <location>
        <begin position="1"/>
        <end position="30"/>
    </location>
</feature>
<evidence type="ECO:0000256" key="5">
    <source>
        <dbReference type="SAM" id="Phobius"/>
    </source>
</evidence>
<keyword evidence="5" id="KW-1133">Transmembrane helix</keyword>
<reference evidence="10 11" key="1">
    <citation type="submission" date="2017-02" db="EMBL/GenBank/DDBJ databases">
        <authorList>
            <person name="Peterson S.W."/>
        </authorList>
    </citation>
    <scope>NUCLEOTIDE SEQUENCE [LARGE SCALE GENOMIC DNA]</scope>
    <source>
        <strain evidence="10 11">DSM 16080</strain>
    </source>
</reference>
<dbReference type="NCBIfam" id="TIGR00229">
    <property type="entry name" value="sensory_box"/>
    <property type="match status" value="1"/>
</dbReference>
<dbReference type="SUPFAM" id="SSF58104">
    <property type="entry name" value="Methyl-accepting chemotaxis protein (MCP) signaling domain"/>
    <property type="match status" value="1"/>
</dbReference>
<feature type="transmembrane region" description="Helical" evidence="5">
    <location>
        <begin position="312"/>
        <end position="333"/>
    </location>
</feature>
<dbReference type="Pfam" id="PF00015">
    <property type="entry name" value="MCPsignal"/>
    <property type="match status" value="1"/>
</dbReference>
<dbReference type="Pfam" id="PF00989">
    <property type="entry name" value="PAS"/>
    <property type="match status" value="1"/>
</dbReference>
<feature type="domain" description="HAMP" evidence="9">
    <location>
        <begin position="335"/>
        <end position="387"/>
    </location>
</feature>
<feature type="chain" id="PRO_5010569989" evidence="6">
    <location>
        <begin position="31"/>
        <end position="798"/>
    </location>
</feature>
<dbReference type="Gene3D" id="3.30.450.20">
    <property type="entry name" value="PAS domain"/>
    <property type="match status" value="1"/>
</dbReference>
<keyword evidence="6" id="KW-0732">Signal</keyword>
<dbReference type="RefSeq" id="WP_078717197.1">
    <property type="nucleotide sequence ID" value="NZ_FUYC01000006.1"/>
</dbReference>
<protein>
    <submittedName>
        <fullName evidence="10">Methyl-accepting chemotaxis sensory transducer with Pas/Pac sensor</fullName>
    </submittedName>
</protein>
<dbReference type="InterPro" id="IPR035965">
    <property type="entry name" value="PAS-like_dom_sf"/>
</dbReference>
<dbReference type="InterPro" id="IPR000700">
    <property type="entry name" value="PAS-assoc_C"/>
</dbReference>
<dbReference type="PROSITE" id="PS50111">
    <property type="entry name" value="CHEMOTAXIS_TRANSDUC_2"/>
    <property type="match status" value="1"/>
</dbReference>
<name>A0A1T4X145_9BACT</name>
<dbReference type="InterPro" id="IPR013767">
    <property type="entry name" value="PAS_fold"/>
</dbReference>
<evidence type="ECO:0000256" key="1">
    <source>
        <dbReference type="ARBA" id="ARBA00023224"/>
    </source>
</evidence>
<dbReference type="Proteomes" id="UP000190027">
    <property type="component" value="Unassembled WGS sequence"/>
</dbReference>
<evidence type="ECO:0000259" key="9">
    <source>
        <dbReference type="PROSITE" id="PS50885"/>
    </source>
</evidence>
<feature type="region of interest" description="Disordered" evidence="4">
    <location>
        <begin position="232"/>
        <end position="251"/>
    </location>
</feature>
<dbReference type="Gene3D" id="6.10.340.10">
    <property type="match status" value="1"/>
</dbReference>
<dbReference type="EMBL" id="FUYC01000006">
    <property type="protein sequence ID" value="SKA83373.1"/>
    <property type="molecule type" value="Genomic_DNA"/>
</dbReference>
<evidence type="ECO:0000256" key="4">
    <source>
        <dbReference type="SAM" id="MobiDB-lite"/>
    </source>
</evidence>
<organism evidence="10 11">
    <name type="scientific">Paucidesulfovibrio gracilis DSM 16080</name>
    <dbReference type="NCBI Taxonomy" id="1121449"/>
    <lineage>
        <taxon>Bacteria</taxon>
        <taxon>Pseudomonadati</taxon>
        <taxon>Thermodesulfobacteriota</taxon>
        <taxon>Desulfovibrionia</taxon>
        <taxon>Desulfovibrionales</taxon>
        <taxon>Desulfovibrionaceae</taxon>
        <taxon>Paucidesulfovibrio</taxon>
    </lineage>
</organism>
<feature type="domain" description="Methyl-accepting transducer" evidence="7">
    <location>
        <begin position="526"/>
        <end position="762"/>
    </location>
</feature>
<dbReference type="SUPFAM" id="SSF55785">
    <property type="entry name" value="PYP-like sensor domain (PAS domain)"/>
    <property type="match status" value="1"/>
</dbReference>
<dbReference type="CDD" id="cd00130">
    <property type="entry name" value="PAS"/>
    <property type="match status" value="1"/>
</dbReference>